<dbReference type="EMBL" id="UHDZ01000001">
    <property type="protein sequence ID" value="SUM73455.1"/>
    <property type="molecule type" value="Genomic_DNA"/>
</dbReference>
<reference evidence="1 2" key="1">
    <citation type="submission" date="2018-06" db="EMBL/GenBank/DDBJ databases">
        <authorList>
            <consortium name="Pathogen Informatics"/>
            <person name="Doyle S."/>
        </authorList>
    </citation>
    <scope>NUCLEOTIDE SEQUENCE [LARGE SCALE GENOMIC DNA]</scope>
    <source>
        <strain evidence="1 2">NCTC11807</strain>
    </source>
</reference>
<evidence type="ECO:0000313" key="2">
    <source>
        <dbReference type="Proteomes" id="UP000255425"/>
    </source>
</evidence>
<dbReference type="AlphaFoldDB" id="A0A380H6V9"/>
<keyword evidence="2" id="KW-1185">Reference proteome</keyword>
<proteinExistence type="predicted"/>
<evidence type="ECO:0000313" key="1">
    <source>
        <dbReference type="EMBL" id="SUM73455.1"/>
    </source>
</evidence>
<dbReference type="Proteomes" id="UP000255425">
    <property type="component" value="Unassembled WGS sequence"/>
</dbReference>
<organism evidence="1 2">
    <name type="scientific">Staphylococcus saccharolyticus</name>
    <dbReference type="NCBI Taxonomy" id="33028"/>
    <lineage>
        <taxon>Bacteria</taxon>
        <taxon>Bacillati</taxon>
        <taxon>Bacillota</taxon>
        <taxon>Bacilli</taxon>
        <taxon>Bacillales</taxon>
        <taxon>Staphylococcaceae</taxon>
        <taxon>Staphylococcus</taxon>
    </lineage>
</organism>
<gene>
    <name evidence="1" type="ORF">NCTC11807_02160</name>
</gene>
<protein>
    <submittedName>
        <fullName evidence="1">Uncharacterized protein</fullName>
    </submittedName>
</protein>
<sequence length="79" mass="9411">MMDNHNNCNYVNPSSISLDWECFIISKTDMLLDGVPKELINTWLDKNVLKPFSIRNNEINFKTKDVWKALKTHNWYYSN</sequence>
<name>A0A380H6V9_9STAP</name>
<accession>A0A380H6V9</accession>